<evidence type="ECO:0000313" key="3">
    <source>
        <dbReference type="EMBL" id="SFP86622.1"/>
    </source>
</evidence>
<keyword evidence="4" id="KW-1185">Reference proteome</keyword>
<evidence type="ECO:0000313" key="4">
    <source>
        <dbReference type="Proteomes" id="UP000198727"/>
    </source>
</evidence>
<feature type="signal peptide" evidence="2">
    <location>
        <begin position="1"/>
        <end position="25"/>
    </location>
</feature>
<sequence>MRALSLARGGRGVVAALLASLMLVAGCGAEPAAPAAPAGERPASVQKAPDGRVKPVGIRIPKIGAESTLIEVGVGRNLQIEVPPVDQPMQAAWYRLAEVPGEPGPAIILGHVDGRQKPGIFFRLHELSPGDEIFVERADGTTLRFVAERKEQVPKEQFPEEAVYGETDASELRLITCGGAFDQEEHSYTDNVIVYAHLAA</sequence>
<dbReference type="Proteomes" id="UP000198727">
    <property type="component" value="Unassembled WGS sequence"/>
</dbReference>
<gene>
    <name evidence="3" type="ORF">SAMN05421810_103659</name>
</gene>
<dbReference type="SUPFAM" id="SSF63817">
    <property type="entry name" value="Sortase"/>
    <property type="match status" value="1"/>
</dbReference>
<dbReference type="PROSITE" id="PS51257">
    <property type="entry name" value="PROKAR_LIPOPROTEIN"/>
    <property type="match status" value="1"/>
</dbReference>
<evidence type="ECO:0000256" key="2">
    <source>
        <dbReference type="SAM" id="SignalP"/>
    </source>
</evidence>
<keyword evidence="2" id="KW-0732">Signal</keyword>
<dbReference type="NCBIfam" id="NF033748">
    <property type="entry name" value="class_F_sortase"/>
    <property type="match status" value="1"/>
</dbReference>
<dbReference type="InterPro" id="IPR023365">
    <property type="entry name" value="Sortase_dom-sf"/>
</dbReference>
<dbReference type="RefSeq" id="WP_341770782.1">
    <property type="nucleotide sequence ID" value="NZ_SOEP01000003.1"/>
</dbReference>
<evidence type="ECO:0000256" key="1">
    <source>
        <dbReference type="ARBA" id="ARBA00022801"/>
    </source>
</evidence>
<dbReference type="CDD" id="cd05829">
    <property type="entry name" value="Sortase_F"/>
    <property type="match status" value="1"/>
</dbReference>
<dbReference type="EMBL" id="FOWW01000003">
    <property type="protein sequence ID" value="SFP86622.1"/>
    <property type="molecule type" value="Genomic_DNA"/>
</dbReference>
<name>A0A1I5TU72_9PSEU</name>
<protein>
    <submittedName>
        <fullName evidence="3">Sortase family protein</fullName>
    </submittedName>
</protein>
<feature type="chain" id="PRO_5039640385" evidence="2">
    <location>
        <begin position="26"/>
        <end position="200"/>
    </location>
</feature>
<reference evidence="4" key="1">
    <citation type="submission" date="2016-10" db="EMBL/GenBank/DDBJ databases">
        <authorList>
            <person name="Varghese N."/>
            <person name="Submissions S."/>
        </authorList>
    </citation>
    <scope>NUCLEOTIDE SEQUENCE [LARGE SCALE GENOMIC DNA]</scope>
    <source>
        <strain evidence="4">CGMCC 4.5579</strain>
    </source>
</reference>
<accession>A0A1I5TU72</accession>
<organism evidence="3 4">
    <name type="scientific">Amycolatopsis arida</name>
    <dbReference type="NCBI Taxonomy" id="587909"/>
    <lineage>
        <taxon>Bacteria</taxon>
        <taxon>Bacillati</taxon>
        <taxon>Actinomycetota</taxon>
        <taxon>Actinomycetes</taxon>
        <taxon>Pseudonocardiales</taxon>
        <taxon>Pseudonocardiaceae</taxon>
        <taxon>Amycolatopsis</taxon>
    </lineage>
</organism>
<dbReference type="AlphaFoldDB" id="A0A1I5TU72"/>
<keyword evidence="1" id="KW-0378">Hydrolase</keyword>
<dbReference type="STRING" id="587909.SAMN05421810_103659"/>
<dbReference type="Pfam" id="PF04203">
    <property type="entry name" value="Sortase"/>
    <property type="match status" value="1"/>
</dbReference>
<proteinExistence type="predicted"/>
<dbReference type="GO" id="GO:0016787">
    <property type="term" value="F:hydrolase activity"/>
    <property type="evidence" value="ECO:0007669"/>
    <property type="project" value="UniProtKB-KW"/>
</dbReference>
<dbReference type="InterPro" id="IPR042001">
    <property type="entry name" value="Sortase_F"/>
</dbReference>
<dbReference type="Gene3D" id="2.40.260.10">
    <property type="entry name" value="Sortase"/>
    <property type="match status" value="1"/>
</dbReference>
<dbReference type="InterPro" id="IPR005754">
    <property type="entry name" value="Sortase"/>
</dbReference>